<feature type="active site" description="Charge relay system" evidence="11">
    <location>
        <position position="229"/>
    </location>
</feature>
<keyword evidence="9 11" id="KW-0106">Calcium</keyword>
<dbReference type="GO" id="GO:0008240">
    <property type="term" value="F:tripeptidyl-peptidase activity"/>
    <property type="evidence" value="ECO:0007669"/>
    <property type="project" value="UniProtKB-EC"/>
</dbReference>
<evidence type="ECO:0000256" key="2">
    <source>
        <dbReference type="ARBA" id="ARBA00002451"/>
    </source>
</evidence>
<evidence type="ECO:0000256" key="10">
    <source>
        <dbReference type="ARBA" id="ARBA00023145"/>
    </source>
</evidence>
<dbReference type="GO" id="GO:0004252">
    <property type="term" value="F:serine-type endopeptidase activity"/>
    <property type="evidence" value="ECO:0007669"/>
    <property type="project" value="UniProtKB-UniRule"/>
</dbReference>
<dbReference type="OrthoDB" id="409122at2759"/>
<dbReference type="GO" id="GO:0046872">
    <property type="term" value="F:metal ion binding"/>
    <property type="evidence" value="ECO:0007669"/>
    <property type="project" value="UniProtKB-UniRule"/>
</dbReference>
<dbReference type="GO" id="GO:0005576">
    <property type="term" value="C:extracellular region"/>
    <property type="evidence" value="ECO:0007669"/>
    <property type="project" value="UniProtKB-SubCell"/>
</dbReference>
<comment type="function">
    <text evidence="2">Secreted tripeptidyl-peptidase which degrades proteins at acidic pHs and is involved in virulence.</text>
</comment>
<dbReference type="Pfam" id="PF09286">
    <property type="entry name" value="Pro-kuma_activ"/>
    <property type="match status" value="1"/>
</dbReference>
<dbReference type="PANTHER" id="PTHR14218:SF15">
    <property type="entry name" value="TRIPEPTIDYL-PEPTIDASE 1"/>
    <property type="match status" value="1"/>
</dbReference>
<dbReference type="InterPro" id="IPR036852">
    <property type="entry name" value="Peptidase_S8/S53_dom_sf"/>
</dbReference>
<protein>
    <recommendedName>
        <fullName evidence="4">tripeptidyl-peptidase II</fullName>
        <ecNumber evidence="4">3.4.14.10</ecNumber>
    </recommendedName>
</protein>
<dbReference type="PANTHER" id="PTHR14218">
    <property type="entry name" value="PROTEASE S8 TRIPEPTIDYL PEPTIDASE I CLN2"/>
    <property type="match status" value="1"/>
</dbReference>
<dbReference type="EC" id="3.4.14.10" evidence="4"/>
<evidence type="ECO:0000256" key="1">
    <source>
        <dbReference type="ARBA" id="ARBA00001910"/>
    </source>
</evidence>
<dbReference type="SUPFAM" id="SSF52743">
    <property type="entry name" value="Subtilisin-like"/>
    <property type="match status" value="1"/>
</dbReference>
<evidence type="ECO:0000256" key="6">
    <source>
        <dbReference type="ARBA" id="ARBA00022723"/>
    </source>
</evidence>
<feature type="active site" description="Charge relay system" evidence="11">
    <location>
        <position position="225"/>
    </location>
</feature>
<dbReference type="SMART" id="SM00944">
    <property type="entry name" value="Pro-kuma_activ"/>
    <property type="match status" value="1"/>
</dbReference>
<keyword evidence="10" id="KW-0865">Zymogen</keyword>
<dbReference type="Proteomes" id="UP000256964">
    <property type="component" value="Unassembled WGS sequence"/>
</dbReference>
<dbReference type="InterPro" id="IPR030400">
    <property type="entry name" value="Sedolisin_dom"/>
</dbReference>
<comment type="catalytic activity">
    <reaction evidence="1">
        <text>Release of an N-terminal tripeptide from a polypeptide.</text>
        <dbReference type="EC" id="3.4.14.10"/>
    </reaction>
</comment>
<dbReference type="GO" id="GO:0006508">
    <property type="term" value="P:proteolysis"/>
    <property type="evidence" value="ECO:0007669"/>
    <property type="project" value="UniProtKB-KW"/>
</dbReference>
<evidence type="ECO:0000256" key="9">
    <source>
        <dbReference type="ARBA" id="ARBA00022837"/>
    </source>
</evidence>
<accession>A0A371CWF1</accession>
<sequence length="505" mass="53145">MQAALMDVSDPASPKYGKYLSKEEVEAFAAPKPESVNAVKTWLAQHGVTPEVASPSGDMLRAHIPVHQANVLLNANYTQYLHKNSNTSILATLSYSVPPDVKEHLSFIYPTDQFIPPATGGPSSSKVIPPAILPEDVAGKPTSDTIPATCDQQITPACLQAIYNIPSTPATAESNSIFVPAFSNEFATQADLNEFTRALRPDVKDATFSVLSVDGGKTSGTGTFEASLDIQYTAGLATGVPVQLASVGLSRLQGFIDLNNYLLGLSDPPKVVTVSYGYNEYNVPDNIAFQICQAYGQLGLRGTTVLYGSGDGGVGGVQYNDNCYTFVPTFPAACPYITVVGATTGHSPEVAAGLSSGGFSNVLQRFYYQEAAVTGYLAALGDEYQGMYEPAGRAYPDISAQGMNFQIVANGQYVGVDGTSASSPTVASIVALVNDERLNAGKSSLGFLNPLLYSSTAAPIFNDITAGSNPGCNTNGFPAKSGWDPVTGLGSIDYQRFAQVARELP</sequence>
<evidence type="ECO:0000256" key="4">
    <source>
        <dbReference type="ARBA" id="ARBA00012462"/>
    </source>
</evidence>
<dbReference type="InterPro" id="IPR015366">
    <property type="entry name" value="S53_propep"/>
</dbReference>
<dbReference type="Pfam" id="PF00082">
    <property type="entry name" value="Peptidase_S8"/>
    <property type="match status" value="1"/>
</dbReference>
<comment type="cofactor">
    <cofactor evidence="11">
        <name>Ca(2+)</name>
        <dbReference type="ChEBI" id="CHEBI:29108"/>
    </cofactor>
    <text evidence="11">Binds 1 Ca(2+) ion per subunit.</text>
</comment>
<reference evidence="13 14" key="1">
    <citation type="journal article" date="2018" name="Biotechnol. Biofuels">
        <title>Integrative visual omics of the white-rot fungus Polyporus brumalis exposes the biotechnological potential of its oxidative enzymes for delignifying raw plant biomass.</title>
        <authorList>
            <person name="Miyauchi S."/>
            <person name="Rancon A."/>
            <person name="Drula E."/>
            <person name="Hage H."/>
            <person name="Chaduli D."/>
            <person name="Favel A."/>
            <person name="Grisel S."/>
            <person name="Henrissat B."/>
            <person name="Herpoel-Gimbert I."/>
            <person name="Ruiz-Duenas F.J."/>
            <person name="Chevret D."/>
            <person name="Hainaut M."/>
            <person name="Lin J."/>
            <person name="Wang M."/>
            <person name="Pangilinan J."/>
            <person name="Lipzen A."/>
            <person name="Lesage-Meessen L."/>
            <person name="Navarro D."/>
            <person name="Riley R."/>
            <person name="Grigoriev I.V."/>
            <person name="Zhou S."/>
            <person name="Raouche S."/>
            <person name="Rosso M.N."/>
        </authorList>
    </citation>
    <scope>NUCLEOTIDE SEQUENCE [LARGE SCALE GENOMIC DNA]</scope>
    <source>
        <strain evidence="13 14">BRFM 1820</strain>
    </source>
</reference>
<dbReference type="InterPro" id="IPR000209">
    <property type="entry name" value="Peptidase_S8/S53_dom"/>
</dbReference>
<dbReference type="EMBL" id="KZ857447">
    <property type="protein sequence ID" value="RDX44618.1"/>
    <property type="molecule type" value="Genomic_DNA"/>
</dbReference>
<evidence type="ECO:0000256" key="11">
    <source>
        <dbReference type="PROSITE-ProRule" id="PRU01032"/>
    </source>
</evidence>
<dbReference type="InterPro" id="IPR050819">
    <property type="entry name" value="Tripeptidyl-peptidase_I"/>
</dbReference>
<gene>
    <name evidence="13" type="ORF">OH76DRAFT_1359339</name>
</gene>
<keyword evidence="14" id="KW-1185">Reference proteome</keyword>
<proteinExistence type="predicted"/>
<dbReference type="PROSITE" id="PS51695">
    <property type="entry name" value="SEDOLISIN"/>
    <property type="match status" value="1"/>
</dbReference>
<name>A0A371CWF1_9APHY</name>
<dbReference type="CDD" id="cd11377">
    <property type="entry name" value="Pro-peptidase_S53"/>
    <property type="match status" value="1"/>
</dbReference>
<feature type="binding site" evidence="11">
    <location>
        <position position="484"/>
    </location>
    <ligand>
        <name>Ca(2+)</name>
        <dbReference type="ChEBI" id="CHEBI:29108"/>
    </ligand>
</feature>
<feature type="binding site" evidence="11">
    <location>
        <position position="463"/>
    </location>
    <ligand>
        <name>Ca(2+)</name>
        <dbReference type="ChEBI" id="CHEBI:29108"/>
    </ligand>
</feature>
<dbReference type="CDD" id="cd04056">
    <property type="entry name" value="Peptidases_S53"/>
    <property type="match status" value="1"/>
</dbReference>
<feature type="binding site" evidence="11">
    <location>
        <position position="464"/>
    </location>
    <ligand>
        <name>Ca(2+)</name>
        <dbReference type="ChEBI" id="CHEBI:29108"/>
    </ligand>
</feature>
<keyword evidence="7 11" id="KW-0378">Hydrolase</keyword>
<keyword evidence="5 11" id="KW-0645">Protease</keyword>
<evidence type="ECO:0000313" key="13">
    <source>
        <dbReference type="EMBL" id="RDX44618.1"/>
    </source>
</evidence>
<evidence type="ECO:0000256" key="7">
    <source>
        <dbReference type="ARBA" id="ARBA00022801"/>
    </source>
</evidence>
<evidence type="ECO:0000256" key="3">
    <source>
        <dbReference type="ARBA" id="ARBA00004239"/>
    </source>
</evidence>
<evidence type="ECO:0000256" key="5">
    <source>
        <dbReference type="ARBA" id="ARBA00022670"/>
    </source>
</evidence>
<dbReference type="Gene3D" id="3.40.50.200">
    <property type="entry name" value="Peptidase S8/S53 domain"/>
    <property type="match status" value="1"/>
</dbReference>
<dbReference type="STRING" id="139420.A0A371CWF1"/>
<evidence type="ECO:0000256" key="8">
    <source>
        <dbReference type="ARBA" id="ARBA00022825"/>
    </source>
</evidence>
<feature type="active site" description="Charge relay system" evidence="11">
    <location>
        <position position="420"/>
    </location>
</feature>
<feature type="domain" description="Peptidase S53" evidence="12">
    <location>
        <begin position="153"/>
        <end position="504"/>
    </location>
</feature>
<keyword evidence="6 11" id="KW-0479">Metal-binding</keyword>
<feature type="binding site" evidence="11">
    <location>
        <position position="482"/>
    </location>
    <ligand>
        <name>Ca(2+)</name>
        <dbReference type="ChEBI" id="CHEBI:29108"/>
    </ligand>
</feature>
<dbReference type="AlphaFoldDB" id="A0A371CWF1"/>
<organism evidence="13 14">
    <name type="scientific">Lentinus brumalis</name>
    <dbReference type="NCBI Taxonomy" id="2498619"/>
    <lineage>
        <taxon>Eukaryota</taxon>
        <taxon>Fungi</taxon>
        <taxon>Dikarya</taxon>
        <taxon>Basidiomycota</taxon>
        <taxon>Agaricomycotina</taxon>
        <taxon>Agaricomycetes</taxon>
        <taxon>Polyporales</taxon>
        <taxon>Polyporaceae</taxon>
        <taxon>Lentinus</taxon>
    </lineage>
</organism>
<keyword evidence="8 11" id="KW-0720">Serine protease</keyword>
<comment type="subcellular location">
    <subcellularLocation>
        <location evidence="3">Secreted</location>
        <location evidence="3">Extracellular space</location>
    </subcellularLocation>
</comment>
<evidence type="ECO:0000313" key="14">
    <source>
        <dbReference type="Proteomes" id="UP000256964"/>
    </source>
</evidence>
<dbReference type="SUPFAM" id="SSF54897">
    <property type="entry name" value="Protease propeptides/inhibitors"/>
    <property type="match status" value="1"/>
</dbReference>
<evidence type="ECO:0000259" key="12">
    <source>
        <dbReference type="PROSITE" id="PS51695"/>
    </source>
</evidence>